<evidence type="ECO:0000256" key="1">
    <source>
        <dbReference type="ARBA" id="ARBA00010171"/>
    </source>
</evidence>
<evidence type="ECO:0000313" key="7">
    <source>
        <dbReference type="EMBL" id="KZZ93271.1"/>
    </source>
</evidence>
<organism evidence="7 8">
    <name type="scientific">Moelleriella libera RCEF 2490</name>
    <dbReference type="NCBI Taxonomy" id="1081109"/>
    <lineage>
        <taxon>Eukaryota</taxon>
        <taxon>Fungi</taxon>
        <taxon>Dikarya</taxon>
        <taxon>Ascomycota</taxon>
        <taxon>Pezizomycotina</taxon>
        <taxon>Sordariomycetes</taxon>
        <taxon>Hypocreomycetidae</taxon>
        <taxon>Hypocreales</taxon>
        <taxon>Clavicipitaceae</taxon>
        <taxon>Moelleriella</taxon>
    </lineage>
</organism>
<keyword evidence="3 4" id="KW-0175">Coiled coil</keyword>
<dbReference type="GO" id="GO:0005634">
    <property type="term" value="C:nucleus"/>
    <property type="evidence" value="ECO:0007669"/>
    <property type="project" value="TreeGrafter"/>
</dbReference>
<dbReference type="Pfam" id="PF02463">
    <property type="entry name" value="SMC_N"/>
    <property type="match status" value="1"/>
</dbReference>
<reference evidence="7 8" key="1">
    <citation type="journal article" date="2016" name="Genome Biol. Evol.">
        <title>Divergent and convergent evolution of fungal pathogenicity.</title>
        <authorList>
            <person name="Shang Y."/>
            <person name="Xiao G."/>
            <person name="Zheng P."/>
            <person name="Cen K."/>
            <person name="Zhan S."/>
            <person name="Wang C."/>
        </authorList>
    </citation>
    <scope>NUCLEOTIDE SEQUENCE [LARGE SCALE GENOMIC DNA]</scope>
    <source>
        <strain evidence="7 8">RCEF 2490</strain>
    </source>
</reference>
<dbReference type="GO" id="GO:0000724">
    <property type="term" value="P:double-strand break repair via homologous recombination"/>
    <property type="evidence" value="ECO:0007669"/>
    <property type="project" value="TreeGrafter"/>
</dbReference>
<keyword evidence="8" id="KW-1185">Reference proteome</keyword>
<comment type="similarity">
    <text evidence="1">Belongs to the SMC family. SMC5 subfamily.</text>
</comment>
<comment type="caution">
    <text evidence="7">The sequence shown here is derived from an EMBL/GenBank/DDBJ whole genome shotgun (WGS) entry which is preliminary data.</text>
</comment>
<feature type="compositionally biased region" description="Basic residues" evidence="5">
    <location>
        <begin position="1"/>
        <end position="12"/>
    </location>
</feature>
<protein>
    <recommendedName>
        <fullName evidence="2">Structural maintenance of chromosomes protein 5</fullName>
    </recommendedName>
</protein>
<evidence type="ECO:0000256" key="4">
    <source>
        <dbReference type="SAM" id="Coils"/>
    </source>
</evidence>
<dbReference type="PANTHER" id="PTHR45916:SF1">
    <property type="entry name" value="STRUCTURAL MAINTENANCE OF CHROMOSOMES PROTEIN 5"/>
    <property type="match status" value="1"/>
</dbReference>
<dbReference type="GO" id="GO:0030915">
    <property type="term" value="C:Smc5-Smc6 complex"/>
    <property type="evidence" value="ECO:0007669"/>
    <property type="project" value="TreeGrafter"/>
</dbReference>
<feature type="region of interest" description="Disordered" evidence="5">
    <location>
        <begin position="318"/>
        <end position="349"/>
    </location>
</feature>
<dbReference type="EMBL" id="AZGY01000013">
    <property type="protein sequence ID" value="KZZ93271.1"/>
    <property type="molecule type" value="Genomic_DNA"/>
</dbReference>
<feature type="domain" description="RecF/RecN/SMC N-terminal" evidence="6">
    <location>
        <begin position="88"/>
        <end position="1114"/>
    </location>
</feature>
<dbReference type="SUPFAM" id="SSF52540">
    <property type="entry name" value="P-loop containing nucleoside triphosphate hydrolases"/>
    <property type="match status" value="1"/>
</dbReference>
<dbReference type="InterPro" id="IPR003395">
    <property type="entry name" value="RecF/RecN/SMC_N"/>
</dbReference>
<proteinExistence type="inferred from homology"/>
<feature type="coiled-coil region" evidence="4">
    <location>
        <begin position="897"/>
        <end position="959"/>
    </location>
</feature>
<dbReference type="AlphaFoldDB" id="A0A167ZZ70"/>
<dbReference type="GO" id="GO:0003697">
    <property type="term" value="F:single-stranded DNA binding"/>
    <property type="evidence" value="ECO:0007669"/>
    <property type="project" value="TreeGrafter"/>
</dbReference>
<dbReference type="STRING" id="1081109.A0A167ZZ70"/>
<feature type="region of interest" description="Disordered" evidence="5">
    <location>
        <begin position="684"/>
        <end position="706"/>
    </location>
</feature>
<sequence>MPRLAASRRRRRAEMEEEDNDGGGGDSDDVRNGVISPVASDASKRRRLDSESESDGDVGLSSQTTTRRYRNASSGAGDSMQDFQPGAIVRVSVQNFVTYEEAEFFPGPHLNMVIGPNGTGKSSLVCAICLGLGYSPKHLGRAGHVKEFVKHGKDHAMIEIELFKKPEDRNNYVIKVQIRREQNTQKWWLNGKETSQKRIQDLMRSLRIQVDNLCQFLPQDRVVEFAACTPVDLLHETLRAAAPEEMLEWQRQLQGMHKEKRELVDAAATDGETLQNLEKRQQGLQADVDRIRERQEIQEKAEDLRSALVLAKYQEARASHQEARQRKKEAEQALRRLESERGPSLEAVNEKQDYAAQVEGVVPVMEKAVQSTEQATQRLALEISAATEEVKELNDKRDAEQKGFTEKRKDLANSKSKITAFQADMKNRPSEFNAAEWNARIRAEEHKLRDLVGEQRLLSVDMNGLRDRATRIQAEEKQMVKEMQDLDTQQGQQESFMRKHFPEVAAAWEWIQGNQGEFEREVLGPPMISCSVKDERYSDLIQALLQKDDFLCFTAQSKNDYKKLTNQLYRVMSLSVVVRTCAIPLSAFQPPVGADEAAALGLDGFALNFVTGPDAVLAMLCAEKRLHQSGVALKEHGDEAYDRLISSGKVNQWAAGRQAFTIRRRREYGPKAMTTVTKNIQTGNFWTSQPVGDQEREDLKQRTQAATEQRHALKEEHRSLQEKQDDIEGRKVEIQNTIEKLRSEKSALQREYQKWQSLPEKIESEERQKAAHEQAIRDARRNLQNLEYDWDKAVLRRARLITRHKRLTDQIREAHLSLVDAKIRLIEAQSDVEGLKERNRYVMAELEEQKERVREATRELQRCRNHGQQLGQEARELLARQPEKQELLTRLADGRPAEDLEMEISAEEAKLELIHAANPNVMREFERRAEEITRIKRKMDGAQEKLAALEAQLGEVMSRWEPRLDELVLEISEAFAHNFEQISCVGEVRVHKDEDFSQWALDVMVKFRYFATPPPLFPLSPIELILFERRGRADSSGDREHETLQQLTAHRQSGGERAVSTIFYLMALQSLAQSPFRVVDEINQGMDPRNERMVHERMVEIACREHTSQYFLITPKLLTGLRYDAKMRILCIASGEHMPQEGSKVDFSRCIQVQRGLMASG</sequence>
<feature type="region of interest" description="Disordered" evidence="5">
    <location>
        <begin position="1"/>
        <end position="82"/>
    </location>
</feature>
<feature type="coiled-coil region" evidence="4">
    <location>
        <begin position="818"/>
        <end position="866"/>
    </location>
</feature>
<accession>A0A167ZZ70</accession>
<evidence type="ECO:0000259" key="6">
    <source>
        <dbReference type="Pfam" id="PF02463"/>
    </source>
</evidence>
<feature type="region of interest" description="Disordered" evidence="5">
    <location>
        <begin position="389"/>
        <end position="409"/>
    </location>
</feature>
<evidence type="ECO:0000256" key="3">
    <source>
        <dbReference type="ARBA" id="ARBA00023054"/>
    </source>
</evidence>
<feature type="compositionally biased region" description="Polar residues" evidence="5">
    <location>
        <begin position="60"/>
        <end position="76"/>
    </location>
</feature>
<gene>
    <name evidence="7" type="ORF">AAL_05656</name>
</gene>
<dbReference type="Proteomes" id="UP000078544">
    <property type="component" value="Unassembled WGS sequence"/>
</dbReference>
<dbReference type="InterPro" id="IPR027417">
    <property type="entry name" value="P-loop_NTPase"/>
</dbReference>
<evidence type="ECO:0000256" key="5">
    <source>
        <dbReference type="SAM" id="MobiDB-lite"/>
    </source>
</evidence>
<evidence type="ECO:0000313" key="8">
    <source>
        <dbReference type="Proteomes" id="UP000078544"/>
    </source>
</evidence>
<evidence type="ECO:0000256" key="2">
    <source>
        <dbReference type="ARBA" id="ARBA00018687"/>
    </source>
</evidence>
<dbReference type="PANTHER" id="PTHR45916">
    <property type="entry name" value="STRUCTURAL MAINTENANCE OF CHROMOSOMES PROTEIN 5"/>
    <property type="match status" value="1"/>
</dbReference>
<dbReference type="OrthoDB" id="10254973at2759"/>
<dbReference type="Gene3D" id="3.40.50.300">
    <property type="entry name" value="P-loop containing nucleotide triphosphate hydrolases"/>
    <property type="match status" value="2"/>
</dbReference>
<name>A0A167ZZ70_9HYPO</name>